<name>A0A3P4AVG3_9BURK</name>
<feature type="compositionally biased region" description="Pro residues" evidence="1">
    <location>
        <begin position="71"/>
        <end position="82"/>
    </location>
</feature>
<dbReference type="OrthoDB" id="5298866at2"/>
<sequence>MRSLFVILLLANVALFALDHGWFGQPISERGRDPARLRTEIRADTIQVPRLPGMNATAETVPVAPAEAPVSPAPEPAAPRPPAASTDAPGAAAPAGPGETAAGDATATAPGEAAEAAERQAAAPSQAAPLTPAPASTPVELACREWGALAEAELAGARKWASERLPHARQDIRRENGKPGWMVIVPPLPNAAAVQAAAAQLGKSGVKDYFVIQEGPLQHAISLGVFSTEAGAKKHAAALQEQGVRNARVLERASLAKGWLRLEGLRPADLRTLDEARQRYALATLRACP</sequence>
<proteinExistence type="predicted"/>
<organism evidence="3 4">
    <name type="scientific">Pigmentiphaga humi</name>
    <dbReference type="NCBI Taxonomy" id="2478468"/>
    <lineage>
        <taxon>Bacteria</taxon>
        <taxon>Pseudomonadati</taxon>
        <taxon>Pseudomonadota</taxon>
        <taxon>Betaproteobacteria</taxon>
        <taxon>Burkholderiales</taxon>
        <taxon>Alcaligenaceae</taxon>
        <taxon>Pigmentiphaga</taxon>
    </lineage>
</organism>
<dbReference type="Proteomes" id="UP000277294">
    <property type="component" value="Unassembled WGS sequence"/>
</dbReference>
<evidence type="ECO:0000313" key="4">
    <source>
        <dbReference type="Proteomes" id="UP000277294"/>
    </source>
</evidence>
<accession>A0A3P4AVG3</accession>
<dbReference type="EMBL" id="UWPJ01000004">
    <property type="protein sequence ID" value="VCU68013.1"/>
    <property type="molecule type" value="Genomic_DNA"/>
</dbReference>
<keyword evidence="4" id="KW-1185">Reference proteome</keyword>
<protein>
    <recommendedName>
        <fullName evidence="2">SPOR domain-containing protein</fullName>
    </recommendedName>
</protein>
<dbReference type="RefSeq" id="WP_124077248.1">
    <property type="nucleotide sequence ID" value="NZ_UWPJ01000004.1"/>
</dbReference>
<dbReference type="SUPFAM" id="SSF110997">
    <property type="entry name" value="Sporulation related repeat"/>
    <property type="match status" value="1"/>
</dbReference>
<evidence type="ECO:0000313" key="3">
    <source>
        <dbReference type="EMBL" id="VCU68013.1"/>
    </source>
</evidence>
<dbReference type="GO" id="GO:0042834">
    <property type="term" value="F:peptidoglycan binding"/>
    <property type="evidence" value="ECO:0007669"/>
    <property type="project" value="InterPro"/>
</dbReference>
<feature type="domain" description="SPOR" evidence="2">
    <location>
        <begin position="175"/>
        <end position="252"/>
    </location>
</feature>
<dbReference type="AlphaFoldDB" id="A0A3P4AVG3"/>
<dbReference type="Pfam" id="PF05036">
    <property type="entry name" value="SPOR"/>
    <property type="match status" value="1"/>
</dbReference>
<reference evidence="3 4" key="1">
    <citation type="submission" date="2018-10" db="EMBL/GenBank/DDBJ databases">
        <authorList>
            <person name="Criscuolo A."/>
        </authorList>
    </citation>
    <scope>NUCLEOTIDE SEQUENCE [LARGE SCALE GENOMIC DNA]</scope>
    <source>
        <strain evidence="3">DnA1</strain>
    </source>
</reference>
<dbReference type="InterPro" id="IPR036680">
    <property type="entry name" value="SPOR-like_sf"/>
</dbReference>
<evidence type="ECO:0000256" key="1">
    <source>
        <dbReference type="SAM" id="MobiDB-lite"/>
    </source>
</evidence>
<evidence type="ECO:0000259" key="2">
    <source>
        <dbReference type="PROSITE" id="PS51724"/>
    </source>
</evidence>
<gene>
    <name evidence="3" type="ORF">PIGHUM_00060</name>
</gene>
<dbReference type="PROSITE" id="PS51724">
    <property type="entry name" value="SPOR"/>
    <property type="match status" value="1"/>
</dbReference>
<feature type="region of interest" description="Disordered" evidence="1">
    <location>
        <begin position="64"/>
        <end position="134"/>
    </location>
</feature>
<feature type="compositionally biased region" description="Low complexity" evidence="1">
    <location>
        <begin position="83"/>
        <end position="134"/>
    </location>
</feature>
<dbReference type="InterPro" id="IPR007730">
    <property type="entry name" value="SPOR-like_dom"/>
</dbReference>